<evidence type="ECO:0000313" key="1">
    <source>
        <dbReference type="EMBL" id="GIU02003.1"/>
    </source>
</evidence>
<dbReference type="RefSeq" id="WP_119978648.1">
    <property type="nucleotide sequence ID" value="NZ_BPFB01000053.1"/>
</dbReference>
<dbReference type="EMBL" id="BPFB01000053">
    <property type="protein sequence ID" value="GIU02003.1"/>
    <property type="molecule type" value="Genomic_DNA"/>
</dbReference>
<dbReference type="CDD" id="cd10801">
    <property type="entry name" value="LamB_YcsF_like_1"/>
    <property type="match status" value="1"/>
</dbReference>
<proteinExistence type="predicted"/>
<accession>A0ABQ4NSS9</accession>
<dbReference type="Gene3D" id="3.20.20.370">
    <property type="entry name" value="Glycoside hydrolase/deacetylase"/>
    <property type="match status" value="1"/>
</dbReference>
<dbReference type="NCBIfam" id="NF003816">
    <property type="entry name" value="PRK05406.1-5"/>
    <property type="match status" value="1"/>
</dbReference>
<name>A0ABQ4NSS9_9GAMM</name>
<evidence type="ECO:0000313" key="2">
    <source>
        <dbReference type="Proteomes" id="UP000761574"/>
    </source>
</evidence>
<dbReference type="Proteomes" id="UP000761574">
    <property type="component" value="Unassembled WGS sequence"/>
</dbReference>
<gene>
    <name evidence="1" type="ORF">TUM4630_32140</name>
</gene>
<dbReference type="PANTHER" id="PTHR30292:SF0">
    <property type="entry name" value="5-OXOPROLINASE SUBUNIT A"/>
    <property type="match status" value="1"/>
</dbReference>
<dbReference type="InterPro" id="IPR005501">
    <property type="entry name" value="LamB/YcsF/PxpA-like"/>
</dbReference>
<keyword evidence="2" id="KW-1185">Reference proteome</keyword>
<reference evidence="1 2" key="1">
    <citation type="submission" date="2021-05" db="EMBL/GenBank/DDBJ databases">
        <title>Molecular characterization for Shewanella algae harboring chromosomal blaOXA-55-like strains isolated from clinical and environment sample.</title>
        <authorList>
            <person name="Ohama Y."/>
            <person name="Aoki K."/>
            <person name="Harada S."/>
            <person name="Moriya K."/>
            <person name="Ishii Y."/>
            <person name="Tateda K."/>
        </authorList>
    </citation>
    <scope>NUCLEOTIDE SEQUENCE [LARGE SCALE GENOMIC DNA]</scope>
    <source>
        <strain evidence="1 2">LMG 23746</strain>
    </source>
</reference>
<sequence>MAVNTKQVGRRYAIDLNADLGEGGVNDAALLQIITSANIACGGHAGDQASMRQTVTLAKQCNVLIGAHPSYPDRANFGRQTMDLSKNELLDSLYDQIITLKQICDALAVKLHHVKPHGALYNQAAENSDLGQIIIDAIKRVDPSLKLLMLAGSALVHQARAQHIDVIEEAFADRAYLASGALASRSLAGAVIEDTQTAMKQVEHIINHQPISTLDDKSVIIKASSICLHGDNEHALAFAKLISQHLSQSA</sequence>
<dbReference type="InterPro" id="IPR011330">
    <property type="entry name" value="Glyco_hydro/deAcase_b/a-brl"/>
</dbReference>
<protein>
    <submittedName>
        <fullName evidence="1">UPF0271 protein</fullName>
    </submittedName>
</protein>
<dbReference type="PANTHER" id="PTHR30292">
    <property type="entry name" value="UNCHARACTERIZED PROTEIN YBGL-RELATED"/>
    <property type="match status" value="1"/>
</dbReference>
<dbReference type="SUPFAM" id="SSF88713">
    <property type="entry name" value="Glycoside hydrolase/deacetylase"/>
    <property type="match status" value="1"/>
</dbReference>
<comment type="caution">
    <text evidence="1">The sequence shown here is derived from an EMBL/GenBank/DDBJ whole genome shotgun (WGS) entry which is preliminary data.</text>
</comment>
<dbReference type="NCBIfam" id="NF003814">
    <property type="entry name" value="PRK05406.1-3"/>
    <property type="match status" value="1"/>
</dbReference>
<organism evidence="1 2">
    <name type="scientific">Shewanella algidipiscicola</name>
    <dbReference type="NCBI Taxonomy" id="614070"/>
    <lineage>
        <taxon>Bacteria</taxon>
        <taxon>Pseudomonadati</taxon>
        <taxon>Pseudomonadota</taxon>
        <taxon>Gammaproteobacteria</taxon>
        <taxon>Alteromonadales</taxon>
        <taxon>Shewanellaceae</taxon>
        <taxon>Shewanella</taxon>
    </lineage>
</organism>
<dbReference type="Pfam" id="PF03746">
    <property type="entry name" value="LamB_YcsF"/>
    <property type="match status" value="1"/>
</dbReference>